<feature type="domain" description="S-adenosyl-l-methionine hydroxide adenosyltransferase N-terminal" evidence="3">
    <location>
        <begin position="2"/>
        <end position="142"/>
    </location>
</feature>
<dbReference type="SUPFAM" id="SSF102522">
    <property type="entry name" value="Bacterial fluorinating enzyme, N-terminal domain"/>
    <property type="match status" value="1"/>
</dbReference>
<evidence type="ECO:0000259" key="4">
    <source>
        <dbReference type="Pfam" id="PF20257"/>
    </source>
</evidence>
<dbReference type="Pfam" id="PF20257">
    <property type="entry name" value="SAM_HAT_C"/>
    <property type="match status" value="1"/>
</dbReference>
<sequence length="241" mass="25104">MIVLFTDFGLSGPYTGQMKAVLAAQAPGVAVIDLFADAPAFDPQLSAYLLAAYSAGFPTGTVFLCVVDPGVGTVRRPLVADAGGHAFVGPDNGLFELVLRRDAGARVRAIDWRPERLSDTFHGRDLFAPVAARLATGQAVESTPLSLGAVAKPEWPDDLPRVVYVDVYGNAMTGIRASSLPASAALRVGGAEVRHARTFGAVPEGSTFWYGNSNGLVEIAVNRGRADRLPGVSVGAAVLVA</sequence>
<evidence type="ECO:0000313" key="5">
    <source>
        <dbReference type="EMBL" id="NYZ20389.1"/>
    </source>
</evidence>
<dbReference type="PANTHER" id="PTHR35092:SF1">
    <property type="entry name" value="CHLORINASE MJ1651"/>
    <property type="match status" value="1"/>
</dbReference>
<dbReference type="RefSeq" id="WP_180282141.1">
    <property type="nucleotide sequence ID" value="NZ_JABFDB010000006.1"/>
</dbReference>
<comment type="caution">
    <text evidence="5">The sequence shown here is derived from an EMBL/GenBank/DDBJ whole genome shotgun (WGS) entry which is preliminary data.</text>
</comment>
<gene>
    <name evidence="5" type="ORF">HND93_11750</name>
</gene>
<accession>A0ABX2TBI1</accession>
<feature type="domain" description="S-adenosyl-l-methionine hydroxide adenosyltransferase C-terminal" evidence="4">
    <location>
        <begin position="161"/>
        <end position="238"/>
    </location>
</feature>
<dbReference type="Gene3D" id="2.40.30.90">
    <property type="entry name" value="Bacterial fluorinating enzyme like"/>
    <property type="match status" value="1"/>
</dbReference>
<dbReference type="Pfam" id="PF01887">
    <property type="entry name" value="SAM_HAT_N"/>
    <property type="match status" value="1"/>
</dbReference>
<evidence type="ECO:0000256" key="1">
    <source>
        <dbReference type="ARBA" id="ARBA00022691"/>
    </source>
</evidence>
<protein>
    <submittedName>
        <fullName evidence="5">SAM-dependent chlorinase/fluorinase</fullName>
    </submittedName>
</protein>
<comment type="similarity">
    <text evidence="2">Belongs to the SAM hydrolase / SAM-dependent halogenase family.</text>
</comment>
<dbReference type="SUPFAM" id="SSF101852">
    <property type="entry name" value="Bacterial fluorinating enzyme, C-terminal domain"/>
    <property type="match status" value="1"/>
</dbReference>
<dbReference type="PIRSF" id="PIRSF006779">
    <property type="entry name" value="UCP006779"/>
    <property type="match status" value="1"/>
</dbReference>
<organism evidence="5 6">
    <name type="scientific">Azospirillum oleiclasticum</name>
    <dbReference type="NCBI Taxonomy" id="2735135"/>
    <lineage>
        <taxon>Bacteria</taxon>
        <taxon>Pseudomonadati</taxon>
        <taxon>Pseudomonadota</taxon>
        <taxon>Alphaproteobacteria</taxon>
        <taxon>Rhodospirillales</taxon>
        <taxon>Azospirillaceae</taxon>
        <taxon>Azospirillum</taxon>
    </lineage>
</organism>
<dbReference type="Gene3D" id="3.40.50.10790">
    <property type="entry name" value="S-adenosyl-l-methionine hydroxide adenosyltransferase, N-terminal"/>
    <property type="match status" value="1"/>
</dbReference>
<keyword evidence="1" id="KW-0949">S-adenosyl-L-methionine</keyword>
<dbReference type="InterPro" id="IPR046470">
    <property type="entry name" value="SAM_HAT_C"/>
</dbReference>
<name>A0ABX2TBI1_9PROT</name>
<dbReference type="InterPro" id="IPR046469">
    <property type="entry name" value="SAM_HAT_N"/>
</dbReference>
<dbReference type="PANTHER" id="PTHR35092">
    <property type="entry name" value="CHLORINASE MJ1651"/>
    <property type="match status" value="1"/>
</dbReference>
<dbReference type="EMBL" id="JABFDB010000006">
    <property type="protein sequence ID" value="NYZ20389.1"/>
    <property type="molecule type" value="Genomic_DNA"/>
</dbReference>
<evidence type="ECO:0000256" key="2">
    <source>
        <dbReference type="ARBA" id="ARBA00024035"/>
    </source>
</evidence>
<evidence type="ECO:0000313" key="6">
    <source>
        <dbReference type="Proteomes" id="UP000584642"/>
    </source>
</evidence>
<dbReference type="Proteomes" id="UP000584642">
    <property type="component" value="Unassembled WGS sequence"/>
</dbReference>
<reference evidence="5 6" key="1">
    <citation type="submission" date="2020-05" db="EMBL/GenBank/DDBJ databases">
        <title>Azospirillum oleiclasticum sp. nov, a nitrogen-fixing and heavy crude oil-emulsifying bacterium isolated from the crude oil of Yumen Oilfield.</title>
        <authorList>
            <person name="Wu D."/>
            <person name="Cai M."/>
            <person name="Zhang X."/>
        </authorList>
    </citation>
    <scope>NUCLEOTIDE SEQUENCE [LARGE SCALE GENOMIC DNA]</scope>
    <source>
        <strain evidence="5 6">ROY-1-1-2</strain>
    </source>
</reference>
<keyword evidence="6" id="KW-1185">Reference proteome</keyword>
<dbReference type="InterPro" id="IPR002747">
    <property type="entry name" value="SAM_OH_AdoTrfase"/>
</dbReference>
<dbReference type="InterPro" id="IPR023228">
    <property type="entry name" value="SAM_OH_AdoTrfase_N_sf"/>
</dbReference>
<proteinExistence type="inferred from homology"/>
<dbReference type="InterPro" id="IPR023227">
    <property type="entry name" value="SAM_OH_AdoTrfase_C_sf"/>
</dbReference>
<evidence type="ECO:0000259" key="3">
    <source>
        <dbReference type="Pfam" id="PF01887"/>
    </source>
</evidence>